<dbReference type="OrthoDB" id="4805217at2"/>
<dbReference type="Proteomes" id="UP000234462">
    <property type="component" value="Unassembled WGS sequence"/>
</dbReference>
<name>A0A2H1L296_9MICO</name>
<protein>
    <submittedName>
        <fullName evidence="2">Uncharacterized protein</fullName>
    </submittedName>
</protein>
<gene>
    <name evidence="2" type="ORF">BJEO58_00612</name>
</gene>
<feature type="transmembrane region" description="Helical" evidence="1">
    <location>
        <begin position="7"/>
        <end position="30"/>
    </location>
</feature>
<feature type="transmembrane region" description="Helical" evidence="1">
    <location>
        <begin position="36"/>
        <end position="55"/>
    </location>
</feature>
<organism evidence="2 3">
    <name type="scientific">Brevibacterium jeotgali</name>
    <dbReference type="NCBI Taxonomy" id="1262550"/>
    <lineage>
        <taxon>Bacteria</taxon>
        <taxon>Bacillati</taxon>
        <taxon>Actinomycetota</taxon>
        <taxon>Actinomycetes</taxon>
        <taxon>Micrococcales</taxon>
        <taxon>Brevibacteriaceae</taxon>
        <taxon>Brevibacterium</taxon>
    </lineage>
</organism>
<evidence type="ECO:0000256" key="1">
    <source>
        <dbReference type="SAM" id="Phobius"/>
    </source>
</evidence>
<keyword evidence="1" id="KW-0472">Membrane</keyword>
<sequence length="229" mass="25268">MKRIGDFLVNTPSAVVVSSAAAVLFVCALIPPLHAIAWVLLLLAVLVVLGAVVGWSRTWNHLQDRIDALASESAGAHDDYIPVELSQTPQEELARADARIAADIVAGFPEDDGIVRRLRIEAEVTDFPEELTAPLTTFLADNSHTRFDEPQVHRAFMSLYRAARALDQWIRTETAQFDGQRVLVPGDTREGGWQAFADAKRSGEEHADAFLVARSEFSRVVLVNRLLED</sequence>
<accession>A0A2H1L296</accession>
<reference evidence="3" key="1">
    <citation type="submission" date="2017-03" db="EMBL/GenBank/DDBJ databases">
        <authorList>
            <person name="Monnet C."/>
        </authorList>
    </citation>
    <scope>NUCLEOTIDE SEQUENCE [LARGE SCALE GENOMIC DNA]</scope>
    <source>
        <strain evidence="3">SJ5-8</strain>
    </source>
</reference>
<proteinExistence type="predicted"/>
<keyword evidence="3" id="KW-1185">Reference proteome</keyword>
<keyword evidence="1" id="KW-1133">Transmembrane helix</keyword>
<dbReference type="RefSeq" id="WP_101587635.1">
    <property type="nucleotide sequence ID" value="NZ_FXZM01000002.1"/>
</dbReference>
<evidence type="ECO:0000313" key="3">
    <source>
        <dbReference type="Proteomes" id="UP000234462"/>
    </source>
</evidence>
<dbReference type="AlphaFoldDB" id="A0A2H1L296"/>
<evidence type="ECO:0000313" key="2">
    <source>
        <dbReference type="EMBL" id="SMY11031.1"/>
    </source>
</evidence>
<dbReference type="EMBL" id="FXZM01000002">
    <property type="protein sequence ID" value="SMY11031.1"/>
    <property type="molecule type" value="Genomic_DNA"/>
</dbReference>
<keyword evidence="1" id="KW-0812">Transmembrane</keyword>